<reference evidence="6" key="3">
    <citation type="submission" date="2025-09" db="UniProtKB">
        <authorList>
            <consortium name="Ensembl"/>
        </authorList>
    </citation>
    <scope>IDENTIFICATION</scope>
    <source>
        <strain evidence="6">broiler</strain>
    </source>
</reference>
<name>A0A8V0ZJU9_CHICK</name>
<keyword evidence="2" id="KW-0819">tRNA processing</keyword>
<dbReference type="InterPro" id="IPR020097">
    <property type="entry name" value="PsdUridine_synth_TruA_a/b_dom"/>
</dbReference>
<dbReference type="GO" id="GO:0003723">
    <property type="term" value="F:RNA binding"/>
    <property type="evidence" value="ECO:0007669"/>
    <property type="project" value="InterPro"/>
</dbReference>
<dbReference type="FunFam" id="3.30.70.660:FF:000002">
    <property type="entry name" value="tRNA pseudouridine synthase"/>
    <property type="match status" value="1"/>
</dbReference>
<dbReference type="GeneTree" id="ENSGT00950000183160"/>
<dbReference type="Proteomes" id="UP000000539">
    <property type="component" value="Chromosome 15"/>
</dbReference>
<dbReference type="CDD" id="cd02568">
    <property type="entry name" value="PseudoU_synth_PUS1_PUS2"/>
    <property type="match status" value="1"/>
</dbReference>
<reference evidence="6" key="1">
    <citation type="submission" date="2020-11" db="EMBL/GenBank/DDBJ databases">
        <title>Gallus gallus (Chicken) genome, bGalGal1, GRCg7b, maternal haplotype autosomes + Z &amp; W.</title>
        <authorList>
            <person name="Warren W."/>
            <person name="Formenti G."/>
            <person name="Fedrigo O."/>
            <person name="Haase B."/>
            <person name="Mountcastle J."/>
            <person name="Balacco J."/>
            <person name="Tracey A."/>
            <person name="Schneider V."/>
            <person name="Okimoto R."/>
            <person name="Cheng H."/>
            <person name="Hawken R."/>
            <person name="Howe K."/>
            <person name="Jarvis E.D."/>
        </authorList>
    </citation>
    <scope>NUCLEOTIDE SEQUENCE [LARGE SCALE GENOMIC DNA]</scope>
    <source>
        <strain evidence="6">Broiler</strain>
    </source>
</reference>
<evidence type="ECO:0000256" key="1">
    <source>
        <dbReference type="ARBA" id="ARBA00009375"/>
    </source>
</evidence>
<dbReference type="PANTHER" id="PTHR11142:SF4">
    <property type="entry name" value="PSEUDOURIDYLATE SYNTHASE 1 HOMOLOG"/>
    <property type="match status" value="1"/>
</dbReference>
<comment type="similarity">
    <text evidence="1">Belongs to the tRNA pseudouridine synthase TruA family.</text>
</comment>
<dbReference type="Ensembl" id="ENSGALT00010055514.1">
    <property type="protein sequence ID" value="ENSGALP00010033629.1"/>
    <property type="gene ID" value="ENSGALG00010022824.1"/>
</dbReference>
<evidence type="ECO:0000259" key="5">
    <source>
        <dbReference type="Pfam" id="PF01416"/>
    </source>
</evidence>
<organism evidence="6 7">
    <name type="scientific">Gallus gallus</name>
    <name type="common">Chicken</name>
    <dbReference type="NCBI Taxonomy" id="9031"/>
    <lineage>
        <taxon>Eukaryota</taxon>
        <taxon>Metazoa</taxon>
        <taxon>Chordata</taxon>
        <taxon>Craniata</taxon>
        <taxon>Vertebrata</taxon>
        <taxon>Euteleostomi</taxon>
        <taxon>Archelosauria</taxon>
        <taxon>Archosauria</taxon>
        <taxon>Dinosauria</taxon>
        <taxon>Saurischia</taxon>
        <taxon>Theropoda</taxon>
        <taxon>Coelurosauria</taxon>
        <taxon>Aves</taxon>
        <taxon>Neognathae</taxon>
        <taxon>Galloanserae</taxon>
        <taxon>Galliformes</taxon>
        <taxon>Phasianidae</taxon>
        <taxon>Phasianinae</taxon>
        <taxon>Gallus</taxon>
    </lineage>
</organism>
<dbReference type="Gene3D" id="3.30.70.660">
    <property type="entry name" value="Pseudouridine synthase I, catalytic domain, C-terminal subdomain"/>
    <property type="match status" value="1"/>
</dbReference>
<dbReference type="GO" id="GO:0031119">
    <property type="term" value="P:tRNA pseudouridine synthesis"/>
    <property type="evidence" value="ECO:0007669"/>
    <property type="project" value="InterPro"/>
</dbReference>
<dbReference type="OrthoDB" id="10256309at2759"/>
<dbReference type="Pfam" id="PF01416">
    <property type="entry name" value="PseudoU_synth_1"/>
    <property type="match status" value="1"/>
</dbReference>
<reference evidence="6" key="2">
    <citation type="submission" date="2025-08" db="UniProtKB">
        <authorList>
            <consortium name="Ensembl"/>
        </authorList>
    </citation>
    <scope>IDENTIFICATION</scope>
    <source>
        <strain evidence="6">broiler</strain>
    </source>
</reference>
<dbReference type="GO" id="GO:0009982">
    <property type="term" value="F:pseudouridine synthase activity"/>
    <property type="evidence" value="ECO:0007669"/>
    <property type="project" value="InterPro"/>
</dbReference>
<dbReference type="InterPro" id="IPR041708">
    <property type="entry name" value="PUS1/PUS2-like"/>
</dbReference>
<gene>
    <name evidence="6" type="primary">PUS1</name>
</gene>
<feature type="region of interest" description="Disordered" evidence="4">
    <location>
        <begin position="382"/>
        <end position="406"/>
    </location>
</feature>
<feature type="domain" description="Pseudouridine synthase I TruA alpha/beta" evidence="5">
    <location>
        <begin position="214"/>
        <end position="318"/>
    </location>
</feature>
<proteinExistence type="inferred from homology"/>
<evidence type="ECO:0000256" key="2">
    <source>
        <dbReference type="ARBA" id="ARBA00022694"/>
    </source>
</evidence>
<sequence length="406" mass="45922">MACVKLVLCTQAVCLPFPPIPLSQHPNLMLLLSAARLMWSSETELHLPVIFNPPRQGAKCELGLTADLRHNSLLSAGAQQQSNRAGCVLKGSAAFCHVRLLRCSMAVRHQVVFQEHSIRVSAFASLQPEMTSEEKKGINLFFSSFSSARADLELPRILGLKRVTGGFNSKNKCDARTYAYMLPTFAFAHKDHDVQEEAYRLSREILEKVNSLLARYKGTHNFHNFTSQKGPKDPSARRYIMEMYCGEPFVREGIEFAVIKVKGQSFMMHQIRKMIGLVIAIVKGYAPESIIERSWGEEKVDVPKAPGLGLVLERVHFEKYNRRFGNDGLHEPLEWEEEEEKIAVFKEQYIYPTIINTEREEKSMMSWLNTLSIHDFNSSTAEMEANNKNSKNSDVEGSDGCNDDSD</sequence>
<evidence type="ECO:0000256" key="4">
    <source>
        <dbReference type="SAM" id="MobiDB-lite"/>
    </source>
</evidence>
<dbReference type="InterPro" id="IPR020095">
    <property type="entry name" value="PsdUridine_synth_TruA_C"/>
</dbReference>
<dbReference type="InterPro" id="IPR020103">
    <property type="entry name" value="PsdUridine_synth_cat_dom_sf"/>
</dbReference>
<feature type="compositionally biased region" description="Polar residues" evidence="4">
    <location>
        <begin position="382"/>
        <end position="392"/>
    </location>
</feature>
<dbReference type="InterPro" id="IPR001406">
    <property type="entry name" value="PsdUridine_synth_TruA"/>
</dbReference>
<keyword evidence="7" id="KW-1185">Reference proteome</keyword>
<dbReference type="PANTHER" id="PTHR11142">
    <property type="entry name" value="PSEUDOURIDYLATE SYNTHASE"/>
    <property type="match status" value="1"/>
</dbReference>
<protein>
    <submittedName>
        <fullName evidence="6">Pseudouridine synthase 1</fullName>
    </submittedName>
</protein>
<keyword evidence="3" id="KW-0413">Isomerase</keyword>
<dbReference type="AlphaFoldDB" id="A0A8V0ZJU9"/>
<evidence type="ECO:0000313" key="6">
    <source>
        <dbReference type="Ensembl" id="ENSGALP00010033629.1"/>
    </source>
</evidence>
<evidence type="ECO:0000313" key="7">
    <source>
        <dbReference type="Proteomes" id="UP000000539"/>
    </source>
</evidence>
<accession>A0A8V0ZJU9</accession>
<evidence type="ECO:0000256" key="3">
    <source>
        <dbReference type="ARBA" id="ARBA00023235"/>
    </source>
</evidence>
<dbReference type="SUPFAM" id="SSF55120">
    <property type="entry name" value="Pseudouridine synthase"/>
    <property type="match status" value="1"/>
</dbReference>